<dbReference type="EC" id="2.4.2.9" evidence="4"/>
<dbReference type="Proteomes" id="UP000000560">
    <property type="component" value="Chromosome VIII"/>
</dbReference>
<name>Q5BG56_EMENI</name>
<dbReference type="KEGG" id="ani:ANIA_00474"/>
<dbReference type="STRING" id="227321.Q5BG56"/>
<evidence type="ECO:0000256" key="6">
    <source>
        <dbReference type="ARBA" id="ARBA00022676"/>
    </source>
</evidence>
<dbReference type="RefSeq" id="XP_658078.1">
    <property type="nucleotide sequence ID" value="XM_652986.1"/>
</dbReference>
<organism evidence="11 12">
    <name type="scientific">Emericella nidulans (strain FGSC A4 / ATCC 38163 / CBS 112.46 / NRRL 194 / M139)</name>
    <name type="common">Aspergillus nidulans</name>
    <dbReference type="NCBI Taxonomy" id="227321"/>
    <lineage>
        <taxon>Eukaryota</taxon>
        <taxon>Fungi</taxon>
        <taxon>Dikarya</taxon>
        <taxon>Ascomycota</taxon>
        <taxon>Pezizomycotina</taxon>
        <taxon>Eurotiomycetes</taxon>
        <taxon>Eurotiomycetidae</taxon>
        <taxon>Eurotiales</taxon>
        <taxon>Aspergillaceae</taxon>
        <taxon>Aspergillus</taxon>
        <taxon>Aspergillus subgen. Nidulantes</taxon>
    </lineage>
</organism>
<dbReference type="GO" id="GO:0004845">
    <property type="term" value="F:uracil phosphoribosyltransferase activity"/>
    <property type="evidence" value="ECO:0000318"/>
    <property type="project" value="GO_Central"/>
</dbReference>
<evidence type="ECO:0000259" key="10">
    <source>
        <dbReference type="Pfam" id="PF14681"/>
    </source>
</evidence>
<accession>C8VT55</accession>
<dbReference type="NCBIfam" id="NF001097">
    <property type="entry name" value="PRK00129.1"/>
    <property type="match status" value="1"/>
</dbReference>
<feature type="domain" description="Phosphoribosyltransferase" evidence="10">
    <location>
        <begin position="96"/>
        <end position="263"/>
    </location>
</feature>
<keyword evidence="6" id="KW-0328">Glycosyltransferase</keyword>
<keyword evidence="7" id="KW-0808">Transferase</keyword>
<dbReference type="GO" id="GO:0005525">
    <property type="term" value="F:GTP binding"/>
    <property type="evidence" value="ECO:0007669"/>
    <property type="project" value="UniProtKB-KW"/>
</dbReference>
<sequence length="263" mass="28887">MTLVKTPSNDQDYFERVTLLRQGNYLLSLMTVIRDELTTSNAFAAAFDRISDLLIAAGSVSKSRSYIRTYPTSTEITAQHSKFSKPADHLSIPIPALDLLPTERLTIRTPTGWTYEGRRQVKPVCGVSILRAGASFETALRRAYGENLSMGKLLIQRNEETSLPVHLYSKLPAGIAEQSVLILEPMLATGGSAIKAIDVLKEKGVCEEDIVFVNLVASKKGLETIMQRFPRLRLVTAAVDEALTVSNHIAPGLGDFGDRFYGT</sequence>
<dbReference type="FunFam" id="3.40.50.2020:FF:000023">
    <property type="entry name" value="Probable uracil phosphoribosyltransferase"/>
    <property type="match status" value="1"/>
</dbReference>
<dbReference type="InterPro" id="IPR029057">
    <property type="entry name" value="PRTase-like"/>
</dbReference>
<dbReference type="AlphaFoldDB" id="Q5BG56"/>
<evidence type="ECO:0000256" key="8">
    <source>
        <dbReference type="ARBA" id="ARBA00022741"/>
    </source>
</evidence>
<dbReference type="OMA" id="AGACMEQ"/>
<dbReference type="SUPFAM" id="SSF53271">
    <property type="entry name" value="PRTase-like"/>
    <property type="match status" value="1"/>
</dbReference>
<evidence type="ECO:0000313" key="12">
    <source>
        <dbReference type="Proteomes" id="UP000000560"/>
    </source>
</evidence>
<keyword evidence="5" id="KW-0021">Allosteric enzyme</keyword>
<evidence type="ECO:0000256" key="4">
    <source>
        <dbReference type="ARBA" id="ARBA00011894"/>
    </source>
</evidence>
<keyword evidence="8" id="KW-0547">Nucleotide-binding</keyword>
<evidence type="ECO:0000256" key="9">
    <source>
        <dbReference type="ARBA" id="ARBA00023134"/>
    </source>
</evidence>
<evidence type="ECO:0000256" key="3">
    <source>
        <dbReference type="ARBA" id="ARBA00009516"/>
    </source>
</evidence>
<comment type="similarity">
    <text evidence="3">Belongs to the UPRTase family.</text>
</comment>
<dbReference type="InParanoid" id="Q5BG56"/>
<keyword evidence="12" id="KW-1185">Reference proteome</keyword>
<dbReference type="OrthoDB" id="106623at2759"/>
<dbReference type="HOGENOM" id="CLU_067096_1_1_1"/>
<reference evidence="12" key="2">
    <citation type="journal article" date="2009" name="Fungal Genet. Biol.">
        <title>The 2008 update of the Aspergillus nidulans genome annotation: a community effort.</title>
        <authorList>
            <person name="Wortman J.R."/>
            <person name="Gilsenan J.M."/>
            <person name="Joardar V."/>
            <person name="Deegan J."/>
            <person name="Clutterbuck J."/>
            <person name="Andersen M.R."/>
            <person name="Archer D."/>
            <person name="Bencina M."/>
            <person name="Braus G."/>
            <person name="Coutinho P."/>
            <person name="von Dohren H."/>
            <person name="Doonan J."/>
            <person name="Driessen A.J."/>
            <person name="Durek P."/>
            <person name="Espeso E."/>
            <person name="Fekete E."/>
            <person name="Flipphi M."/>
            <person name="Estrada C.G."/>
            <person name="Geysens S."/>
            <person name="Goldman G."/>
            <person name="de Groot P.W."/>
            <person name="Hansen K."/>
            <person name="Harris S.D."/>
            <person name="Heinekamp T."/>
            <person name="Helmstaedt K."/>
            <person name="Henrissat B."/>
            <person name="Hofmann G."/>
            <person name="Homan T."/>
            <person name="Horio T."/>
            <person name="Horiuchi H."/>
            <person name="James S."/>
            <person name="Jones M."/>
            <person name="Karaffa L."/>
            <person name="Karanyi Z."/>
            <person name="Kato M."/>
            <person name="Keller N."/>
            <person name="Kelly D.E."/>
            <person name="Kiel J.A."/>
            <person name="Kim J.M."/>
            <person name="van der Klei I.J."/>
            <person name="Klis F.M."/>
            <person name="Kovalchuk A."/>
            <person name="Krasevec N."/>
            <person name="Kubicek C.P."/>
            <person name="Liu B."/>
            <person name="Maccabe A."/>
            <person name="Meyer V."/>
            <person name="Mirabito P."/>
            <person name="Miskei M."/>
            <person name="Mos M."/>
            <person name="Mullins J."/>
            <person name="Nelson D.R."/>
            <person name="Nielsen J."/>
            <person name="Oakley B.R."/>
            <person name="Osmani S.A."/>
            <person name="Pakula T."/>
            <person name="Paszewski A."/>
            <person name="Paulsen I."/>
            <person name="Pilsyk S."/>
            <person name="Pocsi I."/>
            <person name="Punt P.J."/>
            <person name="Ram A.F."/>
            <person name="Ren Q."/>
            <person name="Robellet X."/>
            <person name="Robson G."/>
            <person name="Seiboth B."/>
            <person name="van Solingen P."/>
            <person name="Specht T."/>
            <person name="Sun J."/>
            <person name="Taheri-Talesh N."/>
            <person name="Takeshita N."/>
            <person name="Ussery D."/>
            <person name="vanKuyk P.A."/>
            <person name="Visser H."/>
            <person name="van de Vondervoort P.J."/>
            <person name="de Vries R.P."/>
            <person name="Walton J."/>
            <person name="Xiang X."/>
            <person name="Xiong Y."/>
            <person name="Zeng A.P."/>
            <person name="Brandt B.W."/>
            <person name="Cornell M.J."/>
            <person name="van den Hondel C.A."/>
            <person name="Visser J."/>
            <person name="Oliver S.G."/>
            <person name="Turner G."/>
        </authorList>
    </citation>
    <scope>GENOME REANNOTATION</scope>
    <source>
        <strain evidence="12">FGSC A4 / ATCC 38163 / CBS 112.46 / NRRL 194 / M139</strain>
    </source>
</reference>
<dbReference type="EMBL" id="BN001308">
    <property type="protein sequence ID" value="CBF89416.1"/>
    <property type="molecule type" value="Genomic_DNA"/>
</dbReference>
<gene>
    <name evidence="11" type="ORF">ANIA_00474</name>
</gene>
<dbReference type="CDD" id="cd06223">
    <property type="entry name" value="PRTases_typeI"/>
    <property type="match status" value="1"/>
</dbReference>
<protein>
    <recommendedName>
        <fullName evidence="4">uracil phosphoribosyltransferase</fullName>
        <ecNumber evidence="4">2.4.2.9</ecNumber>
    </recommendedName>
</protein>
<dbReference type="GO" id="GO:0008655">
    <property type="term" value="P:pyrimidine-containing compound salvage"/>
    <property type="evidence" value="ECO:0007669"/>
    <property type="project" value="EnsemblFungi"/>
</dbReference>
<dbReference type="Gene3D" id="3.40.50.2020">
    <property type="match status" value="1"/>
</dbReference>
<dbReference type="Pfam" id="PF14681">
    <property type="entry name" value="UPRTase"/>
    <property type="match status" value="1"/>
</dbReference>
<evidence type="ECO:0000256" key="5">
    <source>
        <dbReference type="ARBA" id="ARBA00022533"/>
    </source>
</evidence>
<evidence type="ECO:0000256" key="1">
    <source>
        <dbReference type="ARBA" id="ARBA00001946"/>
    </source>
</evidence>
<comment type="cofactor">
    <cofactor evidence="1">
        <name>Mg(2+)</name>
        <dbReference type="ChEBI" id="CHEBI:18420"/>
    </cofactor>
</comment>
<comment type="pathway">
    <text evidence="2">Pyrimidine metabolism; UMP biosynthesis via salvage pathway; UMP from uracil: step 1/1.</text>
</comment>
<reference evidence="12" key="1">
    <citation type="journal article" date="2005" name="Nature">
        <title>Sequencing of Aspergillus nidulans and comparative analysis with A. fumigatus and A. oryzae.</title>
        <authorList>
            <person name="Galagan J.E."/>
            <person name="Calvo S.E."/>
            <person name="Cuomo C."/>
            <person name="Ma L.J."/>
            <person name="Wortman J.R."/>
            <person name="Batzoglou S."/>
            <person name="Lee S.I."/>
            <person name="Basturkmen M."/>
            <person name="Spevak C.C."/>
            <person name="Clutterbuck J."/>
            <person name="Kapitonov V."/>
            <person name="Jurka J."/>
            <person name="Scazzocchio C."/>
            <person name="Farman M."/>
            <person name="Butler J."/>
            <person name="Purcell S."/>
            <person name="Harris S."/>
            <person name="Braus G.H."/>
            <person name="Draht O."/>
            <person name="Busch S."/>
            <person name="D'Enfert C."/>
            <person name="Bouchier C."/>
            <person name="Goldman G.H."/>
            <person name="Bell-Pedersen D."/>
            <person name="Griffiths-Jones S."/>
            <person name="Doonan J.H."/>
            <person name="Yu J."/>
            <person name="Vienken K."/>
            <person name="Pain A."/>
            <person name="Freitag M."/>
            <person name="Selker E.U."/>
            <person name="Archer D.B."/>
            <person name="Penalva M.A."/>
            <person name="Oakley B.R."/>
            <person name="Momany M."/>
            <person name="Tanaka T."/>
            <person name="Kumagai T."/>
            <person name="Asai K."/>
            <person name="Machida M."/>
            <person name="Nierman W.C."/>
            <person name="Denning D.W."/>
            <person name="Caddick M."/>
            <person name="Hynes M."/>
            <person name="Paoletti M."/>
            <person name="Fischer R."/>
            <person name="Miller B."/>
            <person name="Dyer P."/>
            <person name="Sachs M.S."/>
            <person name="Osmani S.A."/>
            <person name="Birren B.W."/>
        </authorList>
    </citation>
    <scope>NUCLEOTIDE SEQUENCE [LARGE SCALE GENOMIC DNA]</scope>
    <source>
        <strain evidence="12">FGSC A4 / ATCC 38163 / CBS 112.46 / NRRL 194 / M139</strain>
    </source>
</reference>
<dbReference type="eggNOG" id="KOG4203">
    <property type="taxonomic scope" value="Eukaryota"/>
</dbReference>
<dbReference type="GeneID" id="2876254"/>
<dbReference type="InterPro" id="IPR000836">
    <property type="entry name" value="PRTase_dom"/>
</dbReference>
<evidence type="ECO:0000256" key="2">
    <source>
        <dbReference type="ARBA" id="ARBA00005180"/>
    </source>
</evidence>
<dbReference type="GO" id="GO:0005737">
    <property type="term" value="C:cytoplasm"/>
    <property type="evidence" value="ECO:0000318"/>
    <property type="project" value="GO_Central"/>
</dbReference>
<evidence type="ECO:0000313" key="11">
    <source>
        <dbReference type="EMBL" id="CBF89416.1"/>
    </source>
</evidence>
<evidence type="ECO:0000256" key="7">
    <source>
        <dbReference type="ARBA" id="ARBA00022679"/>
    </source>
</evidence>
<proteinExistence type="inferred from homology"/>
<keyword evidence="9" id="KW-0342">GTP-binding</keyword>
<accession>Q5BG56</accession>